<dbReference type="PANTHER" id="PTHR42951">
    <property type="entry name" value="METALLO-BETA-LACTAMASE DOMAIN-CONTAINING"/>
    <property type="match status" value="1"/>
</dbReference>
<evidence type="ECO:0000259" key="1">
    <source>
        <dbReference type="SMART" id="SM00849"/>
    </source>
</evidence>
<evidence type="ECO:0000313" key="2">
    <source>
        <dbReference type="EMBL" id="MDQ0175935.1"/>
    </source>
</evidence>
<reference evidence="2 3" key="1">
    <citation type="submission" date="2023-07" db="EMBL/GenBank/DDBJ databases">
        <title>Genomic Encyclopedia of Type Strains, Phase IV (KMG-IV): sequencing the most valuable type-strain genomes for metagenomic binning, comparative biology and taxonomic classification.</title>
        <authorList>
            <person name="Goeker M."/>
        </authorList>
    </citation>
    <scope>NUCLEOTIDE SEQUENCE [LARGE SCALE GENOMIC DNA]</scope>
    <source>
        <strain evidence="2 3">DSM 23837</strain>
    </source>
</reference>
<feature type="domain" description="Metallo-beta-lactamase" evidence="1">
    <location>
        <begin position="27"/>
        <end position="225"/>
    </location>
</feature>
<dbReference type="Proteomes" id="UP001223586">
    <property type="component" value="Unassembled WGS sequence"/>
</dbReference>
<proteinExistence type="predicted"/>
<keyword evidence="3" id="KW-1185">Reference proteome</keyword>
<dbReference type="EMBL" id="JAUSTT010000009">
    <property type="protein sequence ID" value="MDQ0175935.1"/>
    <property type="molecule type" value="Genomic_DNA"/>
</dbReference>
<dbReference type="InterPro" id="IPR050855">
    <property type="entry name" value="NDM-1-like"/>
</dbReference>
<dbReference type="SMART" id="SM00849">
    <property type="entry name" value="Lactamase_B"/>
    <property type="match status" value="1"/>
</dbReference>
<dbReference type="InterPro" id="IPR001279">
    <property type="entry name" value="Metallo-B-lactamas"/>
</dbReference>
<organism evidence="2 3">
    <name type="scientific">Bacillus chungangensis</name>
    <dbReference type="NCBI Taxonomy" id="587633"/>
    <lineage>
        <taxon>Bacteria</taxon>
        <taxon>Bacillati</taxon>
        <taxon>Bacillota</taxon>
        <taxon>Bacilli</taxon>
        <taxon>Bacillales</taxon>
        <taxon>Bacillaceae</taxon>
        <taxon>Bacillus</taxon>
    </lineage>
</organism>
<sequence>MQGRVLMLNKLTSNVFYLSFNHDTDRPNLGCVVGQDAALLIDAGNSPMHAKSFLDDVSHTIDVPIKYVVITHWHWDHVFGLQSLPFHSIGHELTQEKLKWMQTLSWEDDALDLRVQTGEEIAFCRDMIKKEMPSRLDLTITLLAETYKDKLKIDLGNQLVELHHVDSDHAKDSTIIYIPNEKVLFLGDCLSPDLYSGEWSYSLGKLERLLHKIKTFEVDTYLEGHHIPEPKEEFWSYYNELLAIGAIVAQTMNKDKAYDLFYQERKMKPTEEQQELIQYFVNGNKKESTFQNDN</sequence>
<gene>
    <name evidence="2" type="ORF">J2S08_001771</name>
</gene>
<name>A0ABT9WT70_9BACI</name>
<evidence type="ECO:0000313" key="3">
    <source>
        <dbReference type="Proteomes" id="UP001223586"/>
    </source>
</evidence>
<comment type="caution">
    <text evidence="2">The sequence shown here is derived from an EMBL/GenBank/DDBJ whole genome shotgun (WGS) entry which is preliminary data.</text>
</comment>
<accession>A0ABT9WT70</accession>
<dbReference type="SUPFAM" id="SSF56281">
    <property type="entry name" value="Metallo-hydrolase/oxidoreductase"/>
    <property type="match status" value="1"/>
</dbReference>
<protein>
    <submittedName>
        <fullName evidence="2">Glyoxylase-like metal-dependent hydrolase (Beta-lactamase superfamily II)</fullName>
    </submittedName>
</protein>
<dbReference type="Gene3D" id="3.60.15.10">
    <property type="entry name" value="Ribonuclease Z/Hydroxyacylglutathione hydrolase-like"/>
    <property type="match status" value="1"/>
</dbReference>
<dbReference type="PANTHER" id="PTHR42951:SF4">
    <property type="entry name" value="ACYL-COENZYME A THIOESTERASE MBLAC2"/>
    <property type="match status" value="1"/>
</dbReference>
<dbReference type="RefSeq" id="WP_307228675.1">
    <property type="nucleotide sequence ID" value="NZ_JAUSTT010000009.1"/>
</dbReference>
<dbReference type="InterPro" id="IPR036866">
    <property type="entry name" value="RibonucZ/Hydroxyglut_hydro"/>
</dbReference>
<dbReference type="Pfam" id="PF00753">
    <property type="entry name" value="Lactamase_B"/>
    <property type="match status" value="1"/>
</dbReference>